<name>A0ABW5XN02_9SPHI</name>
<comment type="caution">
    <text evidence="3">The sequence shown here is derived from an EMBL/GenBank/DDBJ whole genome shotgun (WGS) entry which is preliminary data.</text>
</comment>
<protein>
    <recommendedName>
        <fullName evidence="2">DUF7133 domain-containing protein</fullName>
    </recommendedName>
</protein>
<dbReference type="PROSITE" id="PS51257">
    <property type="entry name" value="PROKAR_LIPOPROTEIN"/>
    <property type="match status" value="1"/>
</dbReference>
<dbReference type="InterPro" id="IPR055557">
    <property type="entry name" value="DUF7133"/>
</dbReference>
<evidence type="ECO:0000256" key="1">
    <source>
        <dbReference type="SAM" id="SignalP"/>
    </source>
</evidence>
<proteinExistence type="predicted"/>
<keyword evidence="4" id="KW-1185">Reference proteome</keyword>
<keyword evidence="1" id="KW-0732">Signal</keyword>
<dbReference type="RefSeq" id="WP_377124822.1">
    <property type="nucleotide sequence ID" value="NZ_JBHUHN010000001.1"/>
</dbReference>
<reference evidence="4" key="1">
    <citation type="journal article" date="2019" name="Int. J. Syst. Evol. Microbiol.">
        <title>The Global Catalogue of Microorganisms (GCM) 10K type strain sequencing project: providing services to taxonomists for standard genome sequencing and annotation.</title>
        <authorList>
            <consortium name="The Broad Institute Genomics Platform"/>
            <consortium name="The Broad Institute Genome Sequencing Center for Infectious Disease"/>
            <person name="Wu L."/>
            <person name="Ma J."/>
        </authorList>
    </citation>
    <scope>NUCLEOTIDE SEQUENCE [LARGE SCALE GENOMIC DNA]</scope>
    <source>
        <strain evidence="4">KCTC 52232</strain>
    </source>
</reference>
<evidence type="ECO:0000313" key="3">
    <source>
        <dbReference type="EMBL" id="MFD2864366.1"/>
    </source>
</evidence>
<evidence type="ECO:0000313" key="4">
    <source>
        <dbReference type="Proteomes" id="UP001597601"/>
    </source>
</evidence>
<dbReference type="EMBL" id="JBHUON010000006">
    <property type="protein sequence ID" value="MFD2864366.1"/>
    <property type="molecule type" value="Genomic_DNA"/>
</dbReference>
<feature type="domain" description="DUF7133" evidence="2">
    <location>
        <begin position="55"/>
        <end position="133"/>
    </location>
</feature>
<evidence type="ECO:0000259" key="2">
    <source>
        <dbReference type="Pfam" id="PF23500"/>
    </source>
</evidence>
<feature type="signal peptide" evidence="1">
    <location>
        <begin position="1"/>
        <end position="24"/>
    </location>
</feature>
<sequence>MMNKNYKKLLAVVCVAAMAVYACKSVQKYVTQYPVERDAAGKIKVNMTPDPTPKSPEEEMKHIYMPPGYHLQLVASEPMVSQPVAIAWDGDGRMYVAELNTYMLDVKGTGERDATCKIKLLEDTNGDGIMDKVLFLPTTC</sequence>
<organism evidence="3 4">
    <name type="scientific">Mucilaginibacter antarcticus</name>
    <dbReference type="NCBI Taxonomy" id="1855725"/>
    <lineage>
        <taxon>Bacteria</taxon>
        <taxon>Pseudomonadati</taxon>
        <taxon>Bacteroidota</taxon>
        <taxon>Sphingobacteriia</taxon>
        <taxon>Sphingobacteriales</taxon>
        <taxon>Sphingobacteriaceae</taxon>
        <taxon>Mucilaginibacter</taxon>
    </lineage>
</organism>
<accession>A0ABW5XN02</accession>
<gene>
    <name evidence="3" type="ORF">ACFSYC_06660</name>
</gene>
<dbReference type="Pfam" id="PF23500">
    <property type="entry name" value="DUF7133"/>
    <property type="match status" value="1"/>
</dbReference>
<feature type="chain" id="PRO_5045655380" description="DUF7133 domain-containing protein" evidence="1">
    <location>
        <begin position="25"/>
        <end position="140"/>
    </location>
</feature>
<dbReference type="Proteomes" id="UP001597601">
    <property type="component" value="Unassembled WGS sequence"/>
</dbReference>